<dbReference type="AlphaFoldDB" id="A0AA88PYI2"/>
<dbReference type="Proteomes" id="UP001187343">
    <property type="component" value="Unassembled WGS sequence"/>
</dbReference>
<accession>A0AA88PYI2</accession>
<gene>
    <name evidence="1" type="ORF">Q8A67_011011</name>
</gene>
<sequence length="116" mass="13521">MNSGLVEQVQIQLSLTLVCRTNYQSQSSSLPRPVSRANCRSLYSKHRLFTQKVYGHIISSIKYRFSRQDRKCVQYTVITQRKAVSTEVICFKVYLNDTCGVLARSRQDVWRFASEY</sequence>
<evidence type="ECO:0000313" key="1">
    <source>
        <dbReference type="EMBL" id="KAK2896523.1"/>
    </source>
</evidence>
<name>A0AA88PYI2_9TELE</name>
<protein>
    <submittedName>
        <fullName evidence="1">Uncharacterized protein</fullName>
    </submittedName>
</protein>
<keyword evidence="2" id="KW-1185">Reference proteome</keyword>
<evidence type="ECO:0000313" key="2">
    <source>
        <dbReference type="Proteomes" id="UP001187343"/>
    </source>
</evidence>
<proteinExistence type="predicted"/>
<comment type="caution">
    <text evidence="1">The sequence shown here is derived from an EMBL/GenBank/DDBJ whole genome shotgun (WGS) entry which is preliminary data.</text>
</comment>
<organism evidence="1 2">
    <name type="scientific">Cirrhinus molitorella</name>
    <name type="common">mud carp</name>
    <dbReference type="NCBI Taxonomy" id="172907"/>
    <lineage>
        <taxon>Eukaryota</taxon>
        <taxon>Metazoa</taxon>
        <taxon>Chordata</taxon>
        <taxon>Craniata</taxon>
        <taxon>Vertebrata</taxon>
        <taxon>Euteleostomi</taxon>
        <taxon>Actinopterygii</taxon>
        <taxon>Neopterygii</taxon>
        <taxon>Teleostei</taxon>
        <taxon>Ostariophysi</taxon>
        <taxon>Cypriniformes</taxon>
        <taxon>Cyprinidae</taxon>
        <taxon>Labeoninae</taxon>
        <taxon>Labeonini</taxon>
        <taxon>Cirrhinus</taxon>
    </lineage>
</organism>
<dbReference type="EMBL" id="JAUYZG010000010">
    <property type="protein sequence ID" value="KAK2896523.1"/>
    <property type="molecule type" value="Genomic_DNA"/>
</dbReference>
<reference evidence="1" key="1">
    <citation type="submission" date="2023-08" db="EMBL/GenBank/DDBJ databases">
        <title>Chromosome-level Genome Assembly of mud carp (Cirrhinus molitorella).</title>
        <authorList>
            <person name="Liu H."/>
        </authorList>
    </citation>
    <scope>NUCLEOTIDE SEQUENCE</scope>
    <source>
        <strain evidence="1">Prfri</strain>
        <tissue evidence="1">Muscle</tissue>
    </source>
</reference>